<keyword evidence="3" id="KW-0804">Transcription</keyword>
<dbReference type="GO" id="GO:0003700">
    <property type="term" value="F:DNA-binding transcription factor activity"/>
    <property type="evidence" value="ECO:0007669"/>
    <property type="project" value="InterPro"/>
</dbReference>
<dbReference type="InterPro" id="IPR000551">
    <property type="entry name" value="MerR-type_HTH_dom"/>
</dbReference>
<evidence type="ECO:0000313" key="5">
    <source>
        <dbReference type="EMBL" id="EFP96729.1"/>
    </source>
</evidence>
<accession>E3BJG0</accession>
<dbReference type="AlphaFoldDB" id="E3BJG0"/>
<keyword evidence="1" id="KW-0805">Transcription regulation</keyword>
<keyword evidence="2" id="KW-0238">DNA-binding</keyword>
<evidence type="ECO:0000256" key="2">
    <source>
        <dbReference type="ARBA" id="ARBA00023125"/>
    </source>
</evidence>
<gene>
    <name evidence="5" type="ORF">VIBC2010_07164</name>
</gene>
<dbReference type="Proteomes" id="UP000002943">
    <property type="component" value="Unassembled WGS sequence"/>
</dbReference>
<dbReference type="eggNOG" id="COG0789">
    <property type="taxonomic scope" value="Bacteria"/>
</dbReference>
<dbReference type="SUPFAM" id="SSF46955">
    <property type="entry name" value="Putative DNA-binding domain"/>
    <property type="match status" value="1"/>
</dbReference>
<keyword evidence="6" id="KW-1185">Reference proteome</keyword>
<dbReference type="RefSeq" id="WP_009601161.1">
    <property type="nucleotide sequence ID" value="NZ_AEIU01000069.1"/>
</dbReference>
<dbReference type="SMART" id="SM00422">
    <property type="entry name" value="HTH_MERR"/>
    <property type="match status" value="1"/>
</dbReference>
<dbReference type="Gene3D" id="1.10.1660.10">
    <property type="match status" value="1"/>
</dbReference>
<dbReference type="OrthoDB" id="9800334at2"/>
<sequence length="266" mass="30012">MGCEKKLYAIREVAERTGVKPVTLRAWQRRYNLVQPQRTDKGHRLYTDQHIELISEIQSWLSKGVPIGKVKDIINAQDTKSQSDSFITYQLDEVDTFLQALSELNKAKAESVAMNVFKEYPMDVVERQFIRPIEKAVSLVRYGLRSIQKGLMESILSARLNTIIDADNKAAREGKCLFINCDSLNDIQSRLWAIELSSLGMRMVIVDGVDDLSGLIEHSGLEPYKALALFSSRPLSQSQSNLISKIEKSFNGSVLLSDFIKNEAVI</sequence>
<dbReference type="InterPro" id="IPR009061">
    <property type="entry name" value="DNA-bd_dom_put_sf"/>
</dbReference>
<proteinExistence type="predicted"/>
<dbReference type="PANTHER" id="PTHR30204:SF67">
    <property type="entry name" value="HTH-TYPE TRANSCRIPTIONAL REGULATOR MLRA-RELATED"/>
    <property type="match status" value="1"/>
</dbReference>
<dbReference type="GO" id="GO:0003677">
    <property type="term" value="F:DNA binding"/>
    <property type="evidence" value="ECO:0007669"/>
    <property type="project" value="UniProtKB-KW"/>
</dbReference>
<dbReference type="InterPro" id="IPR047057">
    <property type="entry name" value="MerR_fam"/>
</dbReference>
<dbReference type="Pfam" id="PF13411">
    <property type="entry name" value="MerR_1"/>
    <property type="match status" value="1"/>
</dbReference>
<dbReference type="STRING" id="796620.VIBC2010_07164"/>
<comment type="caution">
    <text evidence="5">The sequence shown here is derived from an EMBL/GenBank/DDBJ whole genome shotgun (WGS) entry which is preliminary data.</text>
</comment>
<dbReference type="CDD" id="cd01104">
    <property type="entry name" value="HTH_MlrA-CarA"/>
    <property type="match status" value="1"/>
</dbReference>
<organism evidence="5 6">
    <name type="scientific">Vibrio caribbeanicus ATCC BAA-2122</name>
    <dbReference type="NCBI Taxonomy" id="796620"/>
    <lineage>
        <taxon>Bacteria</taxon>
        <taxon>Pseudomonadati</taxon>
        <taxon>Pseudomonadota</taxon>
        <taxon>Gammaproteobacteria</taxon>
        <taxon>Vibrionales</taxon>
        <taxon>Vibrionaceae</taxon>
        <taxon>Vibrio</taxon>
    </lineage>
</organism>
<dbReference type="EMBL" id="AEIU01000069">
    <property type="protein sequence ID" value="EFP96729.1"/>
    <property type="molecule type" value="Genomic_DNA"/>
</dbReference>
<protein>
    <submittedName>
        <fullName evidence="5">Transcriptional regulator MerR family protein</fullName>
    </submittedName>
</protein>
<evidence type="ECO:0000259" key="4">
    <source>
        <dbReference type="PROSITE" id="PS50937"/>
    </source>
</evidence>
<evidence type="ECO:0000256" key="1">
    <source>
        <dbReference type="ARBA" id="ARBA00023015"/>
    </source>
</evidence>
<dbReference type="PROSITE" id="PS50937">
    <property type="entry name" value="HTH_MERR_2"/>
    <property type="match status" value="1"/>
</dbReference>
<feature type="domain" description="HTH merR-type" evidence="4">
    <location>
        <begin position="7"/>
        <end position="76"/>
    </location>
</feature>
<name>E3BJG0_9VIBR</name>
<reference evidence="5 6" key="1">
    <citation type="journal article" date="2012" name="Int. J. Syst. Evol. Microbiol.">
        <title>Vibrio caribbeanicus sp. nov., isolated from the marine sponge Scleritoderma cyanea.</title>
        <authorList>
            <person name="Hoffmann M."/>
            <person name="Monday S.R."/>
            <person name="Allard M.W."/>
            <person name="Strain E.A."/>
            <person name="Whittaker P."/>
            <person name="Naum M."/>
            <person name="McCarthy P.J."/>
            <person name="Lopez J.V."/>
            <person name="Fischer M."/>
            <person name="Brown E.W."/>
        </authorList>
    </citation>
    <scope>NUCLEOTIDE SEQUENCE [LARGE SCALE GENOMIC DNA]</scope>
    <source>
        <strain evidence="5 6">ATCC BAA-2122</strain>
    </source>
</reference>
<dbReference type="PANTHER" id="PTHR30204">
    <property type="entry name" value="REDOX-CYCLING DRUG-SENSING TRANSCRIPTIONAL ACTIVATOR SOXR"/>
    <property type="match status" value="1"/>
</dbReference>
<evidence type="ECO:0000313" key="6">
    <source>
        <dbReference type="Proteomes" id="UP000002943"/>
    </source>
</evidence>
<evidence type="ECO:0000256" key="3">
    <source>
        <dbReference type="ARBA" id="ARBA00023163"/>
    </source>
</evidence>